<keyword evidence="1" id="KW-1133">Transmembrane helix</keyword>
<evidence type="ECO:0000256" key="1">
    <source>
        <dbReference type="SAM" id="Phobius"/>
    </source>
</evidence>
<evidence type="ECO:0000313" key="3">
    <source>
        <dbReference type="Proteomes" id="UP000252081"/>
    </source>
</evidence>
<gene>
    <name evidence="2" type="ORF">DRW42_00140</name>
</gene>
<evidence type="ECO:0000313" key="2">
    <source>
        <dbReference type="EMBL" id="RBQ11726.1"/>
    </source>
</evidence>
<feature type="transmembrane region" description="Helical" evidence="1">
    <location>
        <begin position="6"/>
        <end position="26"/>
    </location>
</feature>
<reference evidence="2 3" key="1">
    <citation type="submission" date="2018-07" db="EMBL/GenBank/DDBJ databases">
        <title>A draft genome of a endophytic bacteria, a new species of Pedobacter.</title>
        <authorList>
            <person name="Zhang Z.D."/>
            <person name="Chen Z.J."/>
        </authorList>
    </citation>
    <scope>NUCLEOTIDE SEQUENCE [LARGE SCALE GENOMIC DNA]</scope>
    <source>
        <strain evidence="2 3">RS10</strain>
    </source>
</reference>
<dbReference type="Proteomes" id="UP000252081">
    <property type="component" value="Unassembled WGS sequence"/>
</dbReference>
<protein>
    <submittedName>
        <fullName evidence="2">Uncharacterized protein</fullName>
    </submittedName>
</protein>
<keyword evidence="1" id="KW-0472">Membrane</keyword>
<comment type="caution">
    <text evidence="2">The sequence shown here is derived from an EMBL/GenBank/DDBJ whole genome shotgun (WGS) entry which is preliminary data.</text>
</comment>
<sequence length="68" mass="7458">MSQYYLFLGVGLLLLLVASLIFKNSLSFLKNAKKTTGTVISLRTIVSEGEGIFTNLSLSNNGQQDIYI</sequence>
<proteinExistence type="predicted"/>
<dbReference type="EMBL" id="QNQU01000001">
    <property type="protein sequence ID" value="RBQ11726.1"/>
    <property type="molecule type" value="Genomic_DNA"/>
</dbReference>
<accession>A0A366LD00</accession>
<name>A0A366LD00_9SPHI</name>
<dbReference type="AlphaFoldDB" id="A0A366LD00"/>
<keyword evidence="1" id="KW-0812">Transmembrane</keyword>
<organism evidence="2 3">
    <name type="scientific">Pedobacter miscanthi</name>
    <dbReference type="NCBI Taxonomy" id="2259170"/>
    <lineage>
        <taxon>Bacteria</taxon>
        <taxon>Pseudomonadati</taxon>
        <taxon>Bacteroidota</taxon>
        <taxon>Sphingobacteriia</taxon>
        <taxon>Sphingobacteriales</taxon>
        <taxon>Sphingobacteriaceae</taxon>
        <taxon>Pedobacter</taxon>
    </lineage>
</organism>
<keyword evidence="3" id="KW-1185">Reference proteome</keyword>